<reference evidence="1 2" key="1">
    <citation type="submission" date="2021-05" db="EMBL/GenBank/DDBJ databases">
        <title>Novel species in genus Cellulomonas.</title>
        <authorList>
            <person name="Zhang G."/>
        </authorList>
    </citation>
    <scope>NUCLEOTIDE SEQUENCE [LARGE SCALE GENOMIC DNA]</scope>
    <source>
        <strain evidence="2">zg-ZUI222</strain>
    </source>
</reference>
<organism evidence="1 2">
    <name type="scientific">Cellulomonas wangleii</name>
    <dbReference type="NCBI Taxonomy" id="2816956"/>
    <lineage>
        <taxon>Bacteria</taxon>
        <taxon>Bacillati</taxon>
        <taxon>Actinomycetota</taxon>
        <taxon>Actinomycetes</taxon>
        <taxon>Micrococcales</taxon>
        <taxon>Cellulomonadaceae</taxon>
        <taxon>Cellulomonas</taxon>
    </lineage>
</organism>
<name>A0ABX8DBL8_9CELL</name>
<evidence type="ECO:0000313" key="2">
    <source>
        <dbReference type="Proteomes" id="UP000677804"/>
    </source>
</evidence>
<dbReference type="EMBL" id="CP074405">
    <property type="protein sequence ID" value="QVI64046.1"/>
    <property type="molecule type" value="Genomic_DNA"/>
</dbReference>
<protein>
    <recommendedName>
        <fullName evidence="3">Septum formation-related domain-containing protein</fullName>
    </recommendedName>
</protein>
<accession>A0ABX8DBL8</accession>
<proteinExistence type="predicted"/>
<evidence type="ECO:0000313" key="1">
    <source>
        <dbReference type="EMBL" id="QVI64046.1"/>
    </source>
</evidence>
<sequence length="152" mass="15189">MIGTVAVVAVGSVLGTRAVTSARSAPLPADVAAPTDAYAAQLVTGSCLATLPADGEVDRVRVVPCAQEHAAQVVGEYAFDPAAVWPGQDGAHTRVARSCVLSDAEVEAGVRAITWAPTEAGWSRGDRAGLCLAVPPAPVTGSFVDGTAVPAG</sequence>
<dbReference type="Proteomes" id="UP000677804">
    <property type="component" value="Chromosome"/>
</dbReference>
<evidence type="ECO:0008006" key="3">
    <source>
        <dbReference type="Google" id="ProtNLM"/>
    </source>
</evidence>
<keyword evidence="2" id="KW-1185">Reference proteome</keyword>
<gene>
    <name evidence="1" type="ORF">KG103_02910</name>
</gene>